<dbReference type="OrthoDB" id="9152213at2"/>
<evidence type="ECO:0000313" key="1">
    <source>
        <dbReference type="EMBL" id="MQR02363.1"/>
    </source>
</evidence>
<dbReference type="AlphaFoldDB" id="A0A843YXA1"/>
<gene>
    <name evidence="1" type="ORF">GEV47_16935</name>
</gene>
<reference evidence="1 2" key="1">
    <citation type="submission" date="2019-10" db="EMBL/GenBank/DDBJ databases">
        <title>Glaciimonas soli sp. nov., a psychrophilic bacterium isolated from the forest soil of a high elevation mountain in Taiwan.</title>
        <authorList>
            <person name="Wang L.-T."/>
            <person name="Shieh W.Y."/>
        </authorList>
    </citation>
    <scope>NUCLEOTIDE SEQUENCE [LARGE SCALE GENOMIC DNA]</scope>
    <source>
        <strain evidence="1 2">GS1</strain>
    </source>
</reference>
<name>A0A843YXA1_9BURK</name>
<dbReference type="EMBL" id="WINI01000009">
    <property type="protein sequence ID" value="MQR02363.1"/>
    <property type="molecule type" value="Genomic_DNA"/>
</dbReference>
<comment type="caution">
    <text evidence="1">The sequence shown here is derived from an EMBL/GenBank/DDBJ whole genome shotgun (WGS) entry which is preliminary data.</text>
</comment>
<evidence type="ECO:0000313" key="2">
    <source>
        <dbReference type="Proteomes" id="UP000451565"/>
    </source>
</evidence>
<sequence>MHLPELVIDNDSNTRDGWFTPFRITTSASLKLLINDVANEIGSYESEQGLRRRKRKPADRMVFMMQIEAFICDAALHHLEKPGGYLSVTRSKRKLGIRDRYRSSVMSETLPDLLDRLGQLGLLEVHIGAVNVFDPVKNKQTTFRASALLLARLAPLQLSIADFSVHQEKEVIVLKQRRLNSFEAGAPLQYADTSLTVSYRHNMNLINAWIGAADIDFLNGHGVLRLNERRLRRVFNNGSFTQGGRLFGGWWQDMKKLNRRDICIEGISAVTLDFSQAGARIMYGIAGAACDHDPYAVSGYEHHRDGIKRLFAAMAFSSTPIKRFPKNTKKLFRGDMKVKQVTEAIQAHNKEISHLFYTGVGFDVIHRESEIMVEMLLTLQALGVVALPVHDALIVAEDRVAEVKAVMLSVFHAQTGVEGSVEVECQ</sequence>
<dbReference type="RefSeq" id="WP_153235999.1">
    <property type="nucleotide sequence ID" value="NZ_WINI01000009.1"/>
</dbReference>
<proteinExistence type="predicted"/>
<dbReference type="Proteomes" id="UP000451565">
    <property type="component" value="Unassembled WGS sequence"/>
</dbReference>
<organism evidence="1 2">
    <name type="scientific">Glaciimonas soli</name>
    <dbReference type="NCBI Taxonomy" id="2590999"/>
    <lineage>
        <taxon>Bacteria</taxon>
        <taxon>Pseudomonadati</taxon>
        <taxon>Pseudomonadota</taxon>
        <taxon>Betaproteobacteria</taxon>
        <taxon>Burkholderiales</taxon>
        <taxon>Oxalobacteraceae</taxon>
        <taxon>Glaciimonas</taxon>
    </lineage>
</organism>
<keyword evidence="2" id="KW-1185">Reference proteome</keyword>
<protein>
    <submittedName>
        <fullName evidence="1">Uncharacterized protein</fullName>
    </submittedName>
</protein>
<accession>A0A843YXA1</accession>